<dbReference type="Proteomes" id="UP000216020">
    <property type="component" value="Unassembled WGS sequence"/>
</dbReference>
<dbReference type="InterPro" id="IPR023439">
    <property type="entry name" value="Mal_deCO2ase/Cit_lyase_ACP"/>
</dbReference>
<feature type="modified residue" description="O-(phosphoribosyl dephospho-coenzyme A)serine" evidence="5">
    <location>
        <position position="28"/>
    </location>
</feature>
<proteinExistence type="inferred from homology"/>
<evidence type="ECO:0000313" key="6">
    <source>
        <dbReference type="EMBL" id="OZI30810.1"/>
    </source>
</evidence>
<gene>
    <name evidence="6" type="ORF">CAL29_22795</name>
</gene>
<evidence type="ECO:0000256" key="1">
    <source>
        <dbReference type="ARBA" id="ARBA00004496"/>
    </source>
</evidence>
<accession>A0A261S1X4</accession>
<name>A0A261S1X4_9BORD</name>
<dbReference type="EMBL" id="NEVM01000005">
    <property type="protein sequence ID" value="OZI30810.1"/>
    <property type="molecule type" value="Genomic_DNA"/>
</dbReference>
<comment type="PTM">
    <text evidence="5">Covalently binds the prosthetic group of malonate decarboxylase.</text>
</comment>
<dbReference type="HAMAP" id="MF_00710">
    <property type="entry name" value="Malonate_deCO2ase_dsu"/>
    <property type="match status" value="1"/>
</dbReference>
<evidence type="ECO:0000256" key="2">
    <source>
        <dbReference type="ARBA" id="ARBA00022490"/>
    </source>
</evidence>
<evidence type="ECO:0000256" key="5">
    <source>
        <dbReference type="PIRSR" id="PIRSR609662-50"/>
    </source>
</evidence>
<dbReference type="NCBIfam" id="TIGR03130">
    <property type="entry name" value="malonate_delta"/>
    <property type="match status" value="1"/>
</dbReference>
<protein>
    <recommendedName>
        <fullName evidence="4">Malonate decarboxylase acyl carrier protein</fullName>
    </recommendedName>
</protein>
<dbReference type="AlphaFoldDB" id="A0A261S1X4"/>
<reference evidence="7" key="1">
    <citation type="submission" date="2017-05" db="EMBL/GenBank/DDBJ databases">
        <title>Complete and WGS of Bordetella genogroups.</title>
        <authorList>
            <person name="Spilker T."/>
            <person name="Lipuma J."/>
        </authorList>
    </citation>
    <scope>NUCLEOTIDE SEQUENCE [LARGE SCALE GENOMIC DNA]</scope>
    <source>
        <strain evidence="7">AU16122</strain>
    </source>
</reference>
<evidence type="ECO:0000313" key="7">
    <source>
        <dbReference type="Proteomes" id="UP000216020"/>
    </source>
</evidence>
<dbReference type="Pfam" id="PF06857">
    <property type="entry name" value="ACP"/>
    <property type="match status" value="1"/>
</dbReference>
<keyword evidence="3 5" id="KW-0597">Phosphoprotein</keyword>
<dbReference type="InterPro" id="IPR009662">
    <property type="entry name" value="Malonate_deCO2ase_dsu"/>
</dbReference>
<dbReference type="OrthoDB" id="120290at2"/>
<sequence length="104" mass="11029">MENLIYTLKASKAASGTKKLAILGVVASGDLEVLLERTLSADECRVEIATTAHGFGAVWQDVVHDFVDGHGTGGLRISINDGGARPDTVLLRLAQGVKLIEEKE</sequence>
<comment type="subcellular location">
    <subcellularLocation>
        <location evidence="1">Cytoplasm</location>
    </subcellularLocation>
</comment>
<evidence type="ECO:0000256" key="3">
    <source>
        <dbReference type="ARBA" id="ARBA00022553"/>
    </source>
</evidence>
<dbReference type="GO" id="GO:0005737">
    <property type="term" value="C:cytoplasm"/>
    <property type="evidence" value="ECO:0007669"/>
    <property type="project" value="UniProtKB-SubCell"/>
</dbReference>
<dbReference type="RefSeq" id="WP_094855233.1">
    <property type="nucleotide sequence ID" value="NZ_NEVM01000005.1"/>
</dbReference>
<keyword evidence="7" id="KW-1185">Reference proteome</keyword>
<organism evidence="6 7">
    <name type="scientific">Bordetella genomosp. 10</name>
    <dbReference type="NCBI Taxonomy" id="1416804"/>
    <lineage>
        <taxon>Bacteria</taxon>
        <taxon>Pseudomonadati</taxon>
        <taxon>Pseudomonadota</taxon>
        <taxon>Betaproteobacteria</taxon>
        <taxon>Burkholderiales</taxon>
        <taxon>Alcaligenaceae</taxon>
        <taxon>Bordetella</taxon>
    </lineage>
</organism>
<evidence type="ECO:0000256" key="4">
    <source>
        <dbReference type="NCBIfam" id="TIGR03130"/>
    </source>
</evidence>
<comment type="caution">
    <text evidence="6">The sequence shown here is derived from an EMBL/GenBank/DDBJ whole genome shotgun (WGS) entry which is preliminary data.</text>
</comment>
<keyword evidence="2" id="KW-0963">Cytoplasm</keyword>